<evidence type="ECO:0000256" key="1">
    <source>
        <dbReference type="ARBA" id="ARBA00022723"/>
    </source>
</evidence>
<comment type="caution">
    <text evidence="7">The sequence shown here is derived from an EMBL/GenBank/DDBJ whole genome shotgun (WGS) entry which is preliminary data.</text>
</comment>
<keyword evidence="4" id="KW-0175">Coiled coil</keyword>
<reference evidence="7 8" key="1">
    <citation type="submission" date="2024-01" db="EMBL/GenBank/DDBJ databases">
        <authorList>
            <person name="Allen C."/>
            <person name="Tagirdzhanova G."/>
        </authorList>
    </citation>
    <scope>NUCLEOTIDE SEQUENCE [LARGE SCALE GENOMIC DNA]</scope>
    <source>
        <strain evidence="7 8">CBS 573.63</strain>
    </source>
</reference>
<evidence type="ECO:0000256" key="4">
    <source>
        <dbReference type="SAM" id="Coils"/>
    </source>
</evidence>
<dbReference type="SUPFAM" id="SSF57667">
    <property type="entry name" value="beta-beta-alpha zinc fingers"/>
    <property type="match status" value="1"/>
</dbReference>
<feature type="region of interest" description="Disordered" evidence="5">
    <location>
        <begin position="71"/>
        <end position="108"/>
    </location>
</feature>
<dbReference type="Proteomes" id="UP001642501">
    <property type="component" value="Unassembled WGS sequence"/>
</dbReference>
<accession>A0ABP0DQF2</accession>
<keyword evidence="1" id="KW-0479">Metal-binding</keyword>
<feature type="domain" description="U1-type" evidence="6">
    <location>
        <begin position="8"/>
        <end position="43"/>
    </location>
</feature>
<feature type="compositionally biased region" description="Basic and acidic residues" evidence="5">
    <location>
        <begin position="182"/>
        <end position="198"/>
    </location>
</feature>
<feature type="region of interest" description="Disordered" evidence="5">
    <location>
        <begin position="217"/>
        <end position="236"/>
    </location>
</feature>
<proteinExistence type="predicted"/>
<organism evidence="7 8">
    <name type="scientific">Sporothrix epigloea</name>
    <dbReference type="NCBI Taxonomy" id="1892477"/>
    <lineage>
        <taxon>Eukaryota</taxon>
        <taxon>Fungi</taxon>
        <taxon>Dikarya</taxon>
        <taxon>Ascomycota</taxon>
        <taxon>Pezizomycotina</taxon>
        <taxon>Sordariomycetes</taxon>
        <taxon>Sordariomycetidae</taxon>
        <taxon>Ophiostomatales</taxon>
        <taxon>Ophiostomataceae</taxon>
        <taxon>Sporothrix</taxon>
    </lineage>
</organism>
<dbReference type="InterPro" id="IPR036236">
    <property type="entry name" value="Znf_C2H2_sf"/>
</dbReference>
<sequence>MADYWKSTPKYWCKHCQVYVSDTKLQRANHETTGKHQSAVRRALRNLHRDHERQERENDEAEREVARINALVDGQSAATGARSGSTVQSRPTRPPPAKQPTQTPQTSLNAHREQLEQLADLGVSIPENFRPELAMAGDWTVTETRIVEVQEDGGDAIKGEATRSIGVRKRPRGNPDDDDDEGRNKQESSYSELEKNELDTAVQGLFKRPRQWGRDLLTAGRSGGSENDGGDLDRLLSSVVAKSAAATKEEEEGDTKRKSSDGVKKEESAPDAKGNAATTASASPKIKTESDLEALASRVEGAGDIGAPAAEPAIMFKKRKAKPGRK</sequence>
<keyword evidence="8" id="KW-1185">Reference proteome</keyword>
<gene>
    <name evidence="7" type="ORF">SEPCBS57363_004096</name>
</gene>
<dbReference type="EMBL" id="CAWUOM010000072">
    <property type="protein sequence ID" value="CAK7270427.1"/>
    <property type="molecule type" value="Genomic_DNA"/>
</dbReference>
<evidence type="ECO:0000256" key="5">
    <source>
        <dbReference type="SAM" id="MobiDB-lite"/>
    </source>
</evidence>
<keyword evidence="3" id="KW-0862">Zinc</keyword>
<dbReference type="InterPro" id="IPR003604">
    <property type="entry name" value="Matrin/U1-like-C_Znf_C2H2"/>
</dbReference>
<feature type="compositionally biased region" description="Polar residues" evidence="5">
    <location>
        <begin position="76"/>
        <end position="90"/>
    </location>
</feature>
<dbReference type="Pfam" id="PF06220">
    <property type="entry name" value="zf-U1"/>
    <property type="match status" value="1"/>
</dbReference>
<dbReference type="PANTHER" id="PTHR13173:SF10">
    <property type="entry name" value="WW DOMAIN-BINDING PROTEIN 4"/>
    <property type="match status" value="1"/>
</dbReference>
<evidence type="ECO:0000256" key="2">
    <source>
        <dbReference type="ARBA" id="ARBA00022771"/>
    </source>
</evidence>
<dbReference type="InterPro" id="IPR040023">
    <property type="entry name" value="WBP4"/>
</dbReference>
<dbReference type="Gene3D" id="3.30.160.60">
    <property type="entry name" value="Classic Zinc Finger"/>
    <property type="match status" value="1"/>
</dbReference>
<keyword evidence="2" id="KW-0863">Zinc-finger</keyword>
<protein>
    <recommendedName>
        <fullName evidence="6">U1-type domain-containing protein</fullName>
    </recommendedName>
</protein>
<name>A0ABP0DQF2_9PEZI</name>
<feature type="compositionally biased region" description="Basic and acidic residues" evidence="5">
    <location>
        <begin position="254"/>
        <end position="270"/>
    </location>
</feature>
<dbReference type="PANTHER" id="PTHR13173">
    <property type="entry name" value="WW DOMAIN BINDING PROTEIN 4"/>
    <property type="match status" value="1"/>
</dbReference>
<evidence type="ECO:0000313" key="7">
    <source>
        <dbReference type="EMBL" id="CAK7270427.1"/>
    </source>
</evidence>
<evidence type="ECO:0000313" key="8">
    <source>
        <dbReference type="Proteomes" id="UP001642501"/>
    </source>
</evidence>
<evidence type="ECO:0000259" key="6">
    <source>
        <dbReference type="SMART" id="SM00451"/>
    </source>
</evidence>
<dbReference type="InterPro" id="IPR013085">
    <property type="entry name" value="U1-CZ_Znf_C2H2"/>
</dbReference>
<feature type="compositionally biased region" description="Basic residues" evidence="5">
    <location>
        <begin position="316"/>
        <end position="326"/>
    </location>
</feature>
<feature type="region of interest" description="Disordered" evidence="5">
    <location>
        <begin position="152"/>
        <end position="198"/>
    </location>
</feature>
<dbReference type="SMART" id="SM00451">
    <property type="entry name" value="ZnF_U1"/>
    <property type="match status" value="1"/>
</dbReference>
<feature type="region of interest" description="Disordered" evidence="5">
    <location>
        <begin position="242"/>
        <end position="326"/>
    </location>
</feature>
<evidence type="ECO:0000256" key="3">
    <source>
        <dbReference type="ARBA" id="ARBA00022833"/>
    </source>
</evidence>
<feature type="coiled-coil region" evidence="4">
    <location>
        <begin position="44"/>
        <end position="71"/>
    </location>
</feature>